<dbReference type="Pfam" id="PF18476">
    <property type="entry name" value="PIN_8"/>
    <property type="match status" value="1"/>
</dbReference>
<dbReference type="AlphaFoldDB" id="A0A0M9GCN4"/>
<feature type="domain" description="PIN like" evidence="2">
    <location>
        <begin position="24"/>
        <end position="245"/>
    </location>
</feature>
<comment type="caution">
    <text evidence="3">The sequence shown here is derived from an EMBL/GenBank/DDBJ whole genome shotgun (WGS) entry which is preliminary data.</text>
</comment>
<dbReference type="InterPro" id="IPR041578">
    <property type="entry name" value="PIN_8"/>
</dbReference>
<evidence type="ECO:0000256" key="1">
    <source>
        <dbReference type="SAM" id="Coils"/>
    </source>
</evidence>
<organism evidence="3 4">
    <name type="scientific">Pseudomonas asplenii</name>
    <dbReference type="NCBI Taxonomy" id="53407"/>
    <lineage>
        <taxon>Bacteria</taxon>
        <taxon>Pseudomonadati</taxon>
        <taxon>Pseudomonadota</taxon>
        <taxon>Gammaproteobacteria</taxon>
        <taxon>Pseudomonadales</taxon>
        <taxon>Pseudomonadaceae</taxon>
        <taxon>Pseudomonas</taxon>
    </lineage>
</organism>
<gene>
    <name evidence="3" type="ORF">PF66_05644</name>
</gene>
<dbReference type="RefSeq" id="WP_081009927.1">
    <property type="nucleotide sequence ID" value="NZ_JSYZ01000026.1"/>
</dbReference>
<evidence type="ECO:0000313" key="3">
    <source>
        <dbReference type="EMBL" id="KPA87694.1"/>
    </source>
</evidence>
<name>A0A0M9GCN4_9PSED</name>
<accession>A0A0M9GCN4</accession>
<sequence length="427" mass="49189">MKKLFPGYFANASQDIENLWQNCIFVFDANVLLSLYRYSDSTRSELLKVFDALSERIWIPHQVAYEYLTNRLIVIGDQAKFYDDAIKRIDGLKKLLENINQHPFVTQGTLEDSCVIFERLTNELTENRRIHDKRITQDEIKDKLQEVISNNVGDSYSKEKLEEIILSGKARYDERIPPGFGDTKKGGESTLFIDRCKPYGDYVVWLQMLDHAKELNKPMIFVTGDVKEDWWTVFQGKTLGPHPSLIQEFLSETGNGFYMYTPDKFLERASTYLDQAASEKSVQEIRDLQKEDEIDASIYDNSINSLWPEKIKTASTSKPNLHHSKTQTPEAVFTSNLADIAWGKINIHKKPPSHTPPTSAISDLISRIDTLQAKRSDLKIRYLQIKLDENLDTHQQNLISFMLQDLEKSIEATKAELKEILLNNTVE</sequence>
<keyword evidence="4" id="KW-1185">Reference proteome</keyword>
<keyword evidence="1" id="KW-0175">Coiled coil</keyword>
<protein>
    <recommendedName>
        <fullName evidence="2">PIN like domain-containing protein</fullName>
    </recommendedName>
</protein>
<feature type="coiled-coil region" evidence="1">
    <location>
        <begin position="361"/>
        <end position="423"/>
    </location>
</feature>
<evidence type="ECO:0000259" key="2">
    <source>
        <dbReference type="Pfam" id="PF18476"/>
    </source>
</evidence>
<dbReference type="OrthoDB" id="9182727at2"/>
<proteinExistence type="predicted"/>
<dbReference type="EMBL" id="JSYZ01000026">
    <property type="protein sequence ID" value="KPA87694.1"/>
    <property type="molecule type" value="Genomic_DNA"/>
</dbReference>
<dbReference type="PATRIC" id="fig|50340.43.peg.3363"/>
<evidence type="ECO:0000313" key="4">
    <source>
        <dbReference type="Proteomes" id="UP000037931"/>
    </source>
</evidence>
<dbReference type="Proteomes" id="UP000037931">
    <property type="component" value="Unassembled WGS sequence"/>
</dbReference>
<dbReference type="STRING" id="50340.PF66_05644"/>
<reference evidence="3 4" key="1">
    <citation type="journal article" date="2015" name="PLoS ONE">
        <title>Rice-Infecting Pseudomonas Genomes Are Highly Accessorized and Harbor Multiple Putative Virulence Mechanisms to Cause Sheath Brown Rot.</title>
        <authorList>
            <person name="Quibod I.L."/>
            <person name="Grande G."/>
            <person name="Oreiro E.G."/>
            <person name="Borja F.N."/>
            <person name="Dossa G.S."/>
            <person name="Mauleon R."/>
            <person name="Cruz C.V."/>
            <person name="Oliva R."/>
        </authorList>
    </citation>
    <scope>NUCLEOTIDE SEQUENCE [LARGE SCALE GENOMIC DNA]</scope>
    <source>
        <strain evidence="3 4">IRRI 6609</strain>
    </source>
</reference>